<dbReference type="GO" id="GO:0008237">
    <property type="term" value="F:metallopeptidase activity"/>
    <property type="evidence" value="ECO:0007669"/>
    <property type="project" value="UniProtKB-KW"/>
</dbReference>
<name>A0A975AXA8_9THEO</name>
<keyword evidence="3" id="KW-0378">Hydrolase</keyword>
<keyword evidence="3" id="KW-0645">Protease</keyword>
<dbReference type="Proteomes" id="UP000671913">
    <property type="component" value="Chromosome"/>
</dbReference>
<keyword evidence="3" id="KW-0482">Metalloprotease</keyword>
<feature type="transmembrane region" description="Helical" evidence="1">
    <location>
        <begin position="89"/>
        <end position="108"/>
    </location>
</feature>
<feature type="transmembrane region" description="Helical" evidence="1">
    <location>
        <begin position="57"/>
        <end position="77"/>
    </location>
</feature>
<dbReference type="GO" id="GO:0080120">
    <property type="term" value="P:CAAX-box protein maturation"/>
    <property type="evidence" value="ECO:0007669"/>
    <property type="project" value="UniProtKB-ARBA"/>
</dbReference>
<feature type="transmembrane region" description="Helical" evidence="1">
    <location>
        <begin position="114"/>
        <end position="133"/>
    </location>
</feature>
<keyword evidence="1" id="KW-0472">Membrane</keyword>
<feature type="transmembrane region" description="Helical" evidence="1">
    <location>
        <begin position="20"/>
        <end position="45"/>
    </location>
</feature>
<dbReference type="KEGG" id="aaut:ACETAC_04985"/>
<sequence>MIGSISLKSWLDELKNGRRFWLPVVFNIIGEIIAFGIGMILSAMLPNLDDGLNVFKLTGWISLIAFIITTILLPSIAEESFYRKGIINFNSKTSLIFSSIIGIILYASEHSLKPLGLLISAIWAIPFTITYIRTKNIYIPMTAHFICNFAANGMTAVIMAAKMLKIL</sequence>
<dbReference type="RefSeq" id="WP_284680946.1">
    <property type="nucleotide sequence ID" value="NZ_CP060096.1"/>
</dbReference>
<dbReference type="Pfam" id="PF02517">
    <property type="entry name" value="Rce1-like"/>
    <property type="match status" value="1"/>
</dbReference>
<dbReference type="EMBL" id="CP060096">
    <property type="protein sequence ID" value="QSZ28205.1"/>
    <property type="molecule type" value="Genomic_DNA"/>
</dbReference>
<feature type="domain" description="CAAX prenyl protease 2/Lysostaphin resistance protein A-like" evidence="2">
    <location>
        <begin position="62"/>
        <end position="149"/>
    </location>
</feature>
<evidence type="ECO:0000259" key="2">
    <source>
        <dbReference type="Pfam" id="PF02517"/>
    </source>
</evidence>
<protein>
    <submittedName>
        <fullName evidence="3">CPBP family intramembrane metalloprotease</fullName>
    </submittedName>
</protein>
<keyword evidence="4" id="KW-1185">Reference proteome</keyword>
<evidence type="ECO:0000313" key="3">
    <source>
        <dbReference type="EMBL" id="QSZ28205.1"/>
    </source>
</evidence>
<dbReference type="GO" id="GO:0004175">
    <property type="term" value="F:endopeptidase activity"/>
    <property type="evidence" value="ECO:0007669"/>
    <property type="project" value="UniProtKB-ARBA"/>
</dbReference>
<accession>A0A975AXA8</accession>
<organism evidence="3 4">
    <name type="scientific">Aceticella autotrophica</name>
    <dbReference type="NCBI Taxonomy" id="2755338"/>
    <lineage>
        <taxon>Bacteria</taxon>
        <taxon>Bacillati</taxon>
        <taxon>Bacillota</taxon>
        <taxon>Clostridia</taxon>
        <taxon>Thermoanaerobacterales</taxon>
        <taxon>Thermoanaerobacteraceae</taxon>
        <taxon>Aceticella</taxon>
    </lineage>
</organism>
<keyword evidence="1" id="KW-0812">Transmembrane</keyword>
<evidence type="ECO:0000256" key="1">
    <source>
        <dbReference type="SAM" id="Phobius"/>
    </source>
</evidence>
<proteinExistence type="predicted"/>
<dbReference type="InterPro" id="IPR003675">
    <property type="entry name" value="Rce1/LyrA-like_dom"/>
</dbReference>
<keyword evidence="1" id="KW-1133">Transmembrane helix</keyword>
<feature type="transmembrane region" description="Helical" evidence="1">
    <location>
        <begin position="145"/>
        <end position="164"/>
    </location>
</feature>
<dbReference type="AlphaFoldDB" id="A0A975AXA8"/>
<reference evidence="3" key="1">
    <citation type="submission" date="2020-08" db="EMBL/GenBank/DDBJ databases">
        <title>Genomic insights into the carbon and energy metabolism of the first obligate autotrophic acetogenic bacterium Aceticella autotrophica gen. nov., sp. nov.</title>
        <authorList>
            <person name="Toshchakov S.V."/>
            <person name="Elcheninov A.G."/>
            <person name="Kublanov I.V."/>
            <person name="Frolov E.N."/>
            <person name="Lebedinsky A.V."/>
        </authorList>
    </citation>
    <scope>NUCLEOTIDE SEQUENCE</scope>
    <source>
        <strain evidence="3">3443-3Ac</strain>
    </source>
</reference>
<gene>
    <name evidence="3" type="ORF">ACETAC_04985</name>
</gene>
<evidence type="ECO:0000313" key="4">
    <source>
        <dbReference type="Proteomes" id="UP000671913"/>
    </source>
</evidence>